<dbReference type="InterPro" id="IPR005888">
    <property type="entry name" value="dTDP_Gluc_deHydtase"/>
</dbReference>
<dbReference type="InterPro" id="IPR036291">
    <property type="entry name" value="NAD(P)-bd_dom_sf"/>
</dbReference>
<evidence type="ECO:0000313" key="5">
    <source>
        <dbReference type="EMBL" id="CAB4586692.1"/>
    </source>
</evidence>
<comment type="cofactor">
    <cofactor evidence="1">
        <name>NAD(+)</name>
        <dbReference type="ChEBI" id="CHEBI:57540"/>
    </cofactor>
</comment>
<accession>A0A6J6FCV0</accession>
<evidence type="ECO:0000256" key="3">
    <source>
        <dbReference type="ARBA" id="ARBA00023239"/>
    </source>
</evidence>
<evidence type="ECO:0000259" key="4">
    <source>
        <dbReference type="Pfam" id="PF16363"/>
    </source>
</evidence>
<sequence>MKLYVTGAAGFIGSNYVRWLLANTDDEVTILDALTYAGNLETIRDLVDDRRCRFVHGDICDTDVVTETMQGHDAVVHFAAETHVDRSIKDGYSFVRTNCYGTNVLCDVALRVGIERFVHISTDEVYGSIEEGSFTEDDKLTPRSPYSAAKAGSDLIALSYFTTHGLPVLVTRCSNNFGPYQFPEKVIPLFTTNLLDGKQVPLYGDGGNVRDWIHVHDHNTAAHLVLQKGTPGEVYNIGAGNEITNRELTYRLLELTGRDESFILPVEDRKGHDRRYSITHDKVSALGWRTEHTLDDGLAATVAWYRDNRAWWEPLKAKAAF</sequence>
<evidence type="ECO:0000256" key="2">
    <source>
        <dbReference type="ARBA" id="ARBA00023027"/>
    </source>
</evidence>
<name>A0A6J6FCV0_9ZZZZ</name>
<keyword evidence="3" id="KW-0456">Lyase</keyword>
<evidence type="ECO:0000256" key="1">
    <source>
        <dbReference type="ARBA" id="ARBA00001911"/>
    </source>
</evidence>
<dbReference type="CDD" id="cd05246">
    <property type="entry name" value="dTDP_GD_SDR_e"/>
    <property type="match status" value="1"/>
</dbReference>
<dbReference type="NCBIfam" id="TIGR01181">
    <property type="entry name" value="dTDP_gluc_dehyt"/>
    <property type="match status" value="1"/>
</dbReference>
<dbReference type="GO" id="GO:0009225">
    <property type="term" value="P:nucleotide-sugar metabolic process"/>
    <property type="evidence" value="ECO:0007669"/>
    <property type="project" value="InterPro"/>
</dbReference>
<dbReference type="EMBL" id="CAEZSR010000195">
    <property type="protein sequence ID" value="CAB4586692.1"/>
    <property type="molecule type" value="Genomic_DNA"/>
</dbReference>
<dbReference type="Pfam" id="PF16363">
    <property type="entry name" value="GDP_Man_Dehyd"/>
    <property type="match status" value="1"/>
</dbReference>
<dbReference type="GO" id="GO:0008460">
    <property type="term" value="F:dTDP-glucose 4,6-dehydratase activity"/>
    <property type="evidence" value="ECO:0007669"/>
    <property type="project" value="InterPro"/>
</dbReference>
<reference evidence="5" key="1">
    <citation type="submission" date="2020-05" db="EMBL/GenBank/DDBJ databases">
        <authorList>
            <person name="Chiriac C."/>
            <person name="Salcher M."/>
            <person name="Ghai R."/>
            <person name="Kavagutti S V."/>
        </authorList>
    </citation>
    <scope>NUCLEOTIDE SEQUENCE</scope>
</reference>
<gene>
    <name evidence="5" type="ORF">UFOPK1493_03472</name>
</gene>
<keyword evidence="2" id="KW-0520">NAD</keyword>
<proteinExistence type="predicted"/>
<dbReference type="Gene3D" id="3.90.25.10">
    <property type="entry name" value="UDP-galactose 4-epimerase, domain 1"/>
    <property type="match status" value="1"/>
</dbReference>
<feature type="domain" description="NAD(P)-binding" evidence="4">
    <location>
        <begin position="5"/>
        <end position="299"/>
    </location>
</feature>
<dbReference type="InterPro" id="IPR016040">
    <property type="entry name" value="NAD(P)-bd_dom"/>
</dbReference>
<dbReference type="SUPFAM" id="SSF51735">
    <property type="entry name" value="NAD(P)-binding Rossmann-fold domains"/>
    <property type="match status" value="1"/>
</dbReference>
<dbReference type="PANTHER" id="PTHR43000">
    <property type="entry name" value="DTDP-D-GLUCOSE 4,6-DEHYDRATASE-RELATED"/>
    <property type="match status" value="1"/>
</dbReference>
<organism evidence="5">
    <name type="scientific">freshwater metagenome</name>
    <dbReference type="NCBI Taxonomy" id="449393"/>
    <lineage>
        <taxon>unclassified sequences</taxon>
        <taxon>metagenomes</taxon>
        <taxon>ecological metagenomes</taxon>
    </lineage>
</organism>
<protein>
    <submittedName>
        <fullName evidence="5">Unannotated protein</fullName>
    </submittedName>
</protein>
<dbReference type="AlphaFoldDB" id="A0A6J6FCV0"/>
<dbReference type="Gene3D" id="3.40.50.720">
    <property type="entry name" value="NAD(P)-binding Rossmann-like Domain"/>
    <property type="match status" value="1"/>
</dbReference>